<gene>
    <name evidence="1" type="ORF">N7Z68_17635</name>
</gene>
<dbReference type="InterPro" id="IPR025930">
    <property type="entry name" value="NETI"/>
</dbReference>
<dbReference type="EMBL" id="JAOTPO010000014">
    <property type="protein sequence ID" value="MDE5415185.1"/>
    <property type="molecule type" value="Genomic_DNA"/>
</dbReference>
<reference evidence="1" key="1">
    <citation type="submission" date="2024-05" db="EMBL/GenBank/DDBJ databases">
        <title>Alkalihalobacillus sp. strain MEB203 novel alkaliphilic bacterium from Lonar Lake, India.</title>
        <authorList>
            <person name="Joshi A."/>
            <person name="Thite S."/>
            <person name="Mengade P."/>
        </authorList>
    </citation>
    <scope>NUCLEOTIDE SEQUENCE</scope>
    <source>
        <strain evidence="1">MEB 203</strain>
    </source>
</reference>
<dbReference type="Pfam" id="PF14044">
    <property type="entry name" value="NETI"/>
    <property type="match status" value="1"/>
</dbReference>
<keyword evidence="2" id="KW-1185">Reference proteome</keyword>
<dbReference type="Proteomes" id="UP001148125">
    <property type="component" value="Unassembled WGS sequence"/>
</dbReference>
<evidence type="ECO:0000313" key="2">
    <source>
        <dbReference type="Proteomes" id="UP001148125"/>
    </source>
</evidence>
<proteinExistence type="predicted"/>
<evidence type="ECO:0000313" key="1">
    <source>
        <dbReference type="EMBL" id="MDE5415185.1"/>
    </source>
</evidence>
<comment type="caution">
    <text evidence="1">The sequence shown here is derived from an EMBL/GenBank/DDBJ whole genome shotgun (WGS) entry which is preliminary data.</text>
</comment>
<protein>
    <submittedName>
        <fullName evidence="1">NETI motif-containing protein</fullName>
    </submittedName>
</protein>
<organism evidence="1 2">
    <name type="scientific">Alkalihalobacterium chitinilyticum</name>
    <dbReference type="NCBI Taxonomy" id="2980103"/>
    <lineage>
        <taxon>Bacteria</taxon>
        <taxon>Bacillati</taxon>
        <taxon>Bacillota</taxon>
        <taxon>Bacilli</taxon>
        <taxon>Bacillales</taxon>
        <taxon>Bacillaceae</taxon>
        <taxon>Alkalihalobacterium</taxon>
    </lineage>
</organism>
<dbReference type="RefSeq" id="WP_275119794.1">
    <property type="nucleotide sequence ID" value="NZ_JAOTPO010000014.1"/>
</dbReference>
<name>A0ABT5VIV1_9BACI</name>
<accession>A0ABT5VIV1</accession>
<sequence length="69" mass="8245">MSNKRKKLRFEVGEKESITQCLERMDKEGYRPTRRMEEPVFQEISKNGKTEVVPVRQKIIFEGTLKEEE</sequence>